<dbReference type="InterPro" id="IPR036955">
    <property type="entry name" value="AP2/ERF_dom_sf"/>
</dbReference>
<keyword evidence="2" id="KW-0611">Plant defense</keyword>
<sequence>MSYGNYYNYIEDMAFLDSISRHLLDESQTPLIFPGGDDMLMYSLFDGTANIGWLPPSAAAAVPAVVVKSEPIPEVTAQTESVTARGSHYRGVRQRPWGKFAAEIRDPSKNGARVWLGTYETAEDAALAYDQAAYSMRGSRALLNFPLRINSGEPAPVRIMSKKSAAFPDRSSTSSSDTGSSRKRKTAAGGGGVKKGRLEAGLQ</sequence>
<organism evidence="9 10">
    <name type="scientific">Salvia divinorum</name>
    <name type="common">Maria pastora</name>
    <name type="synonym">Diviner's sage</name>
    <dbReference type="NCBI Taxonomy" id="28513"/>
    <lineage>
        <taxon>Eukaryota</taxon>
        <taxon>Viridiplantae</taxon>
        <taxon>Streptophyta</taxon>
        <taxon>Embryophyta</taxon>
        <taxon>Tracheophyta</taxon>
        <taxon>Spermatophyta</taxon>
        <taxon>Magnoliopsida</taxon>
        <taxon>eudicotyledons</taxon>
        <taxon>Gunneridae</taxon>
        <taxon>Pentapetalae</taxon>
        <taxon>asterids</taxon>
        <taxon>lamiids</taxon>
        <taxon>Lamiales</taxon>
        <taxon>Lamiaceae</taxon>
        <taxon>Nepetoideae</taxon>
        <taxon>Mentheae</taxon>
        <taxon>Salviinae</taxon>
        <taxon>Salvia</taxon>
        <taxon>Salvia subgen. Calosphace</taxon>
    </lineage>
</organism>
<keyword evidence="4" id="KW-0238">DNA-binding</keyword>
<keyword evidence="6" id="KW-0539">Nucleus</keyword>
<dbReference type="SMART" id="SM00380">
    <property type="entry name" value="AP2"/>
    <property type="match status" value="1"/>
</dbReference>
<evidence type="ECO:0000259" key="8">
    <source>
        <dbReference type="PROSITE" id="PS51032"/>
    </source>
</evidence>
<dbReference type="InterPro" id="IPR016177">
    <property type="entry name" value="DNA-bd_dom_sf"/>
</dbReference>
<comment type="caution">
    <text evidence="9">The sequence shown here is derived from an EMBL/GenBank/DDBJ whole genome shotgun (WGS) entry which is preliminary data.</text>
</comment>
<dbReference type="Gene3D" id="3.30.730.10">
    <property type="entry name" value="AP2/ERF domain"/>
    <property type="match status" value="1"/>
</dbReference>
<evidence type="ECO:0000313" key="9">
    <source>
        <dbReference type="EMBL" id="KAL1547998.1"/>
    </source>
</evidence>
<dbReference type="GO" id="GO:0006952">
    <property type="term" value="P:defense response"/>
    <property type="evidence" value="ECO:0007669"/>
    <property type="project" value="UniProtKB-KW"/>
</dbReference>
<dbReference type="PRINTS" id="PR00367">
    <property type="entry name" value="ETHRSPELEMNT"/>
</dbReference>
<dbReference type="FunFam" id="3.30.730.10:FF:000001">
    <property type="entry name" value="Ethylene-responsive transcription factor 2"/>
    <property type="match status" value="1"/>
</dbReference>
<dbReference type="Pfam" id="PF00847">
    <property type="entry name" value="AP2"/>
    <property type="match status" value="1"/>
</dbReference>
<feature type="domain" description="AP2/ERF" evidence="8">
    <location>
        <begin position="88"/>
        <end position="146"/>
    </location>
</feature>
<evidence type="ECO:0000256" key="3">
    <source>
        <dbReference type="ARBA" id="ARBA00023015"/>
    </source>
</evidence>
<accession>A0ABD1GXZ5</accession>
<evidence type="ECO:0000256" key="7">
    <source>
        <dbReference type="SAM" id="MobiDB-lite"/>
    </source>
</evidence>
<protein>
    <submittedName>
        <fullName evidence="9">Ethylene-responsive transcription factor 1A-like</fullName>
    </submittedName>
</protein>
<dbReference type="CDD" id="cd00018">
    <property type="entry name" value="AP2"/>
    <property type="match status" value="1"/>
</dbReference>
<dbReference type="PANTHER" id="PTHR31190:SF287">
    <property type="entry name" value="DEVELOPMENT RELATED ERF PROTEIN"/>
    <property type="match status" value="1"/>
</dbReference>
<feature type="compositionally biased region" description="Low complexity" evidence="7">
    <location>
        <begin position="169"/>
        <end position="179"/>
    </location>
</feature>
<keyword evidence="10" id="KW-1185">Reference proteome</keyword>
<evidence type="ECO:0000313" key="10">
    <source>
        <dbReference type="Proteomes" id="UP001567538"/>
    </source>
</evidence>
<dbReference type="AlphaFoldDB" id="A0ABD1GXZ5"/>
<evidence type="ECO:0000256" key="6">
    <source>
        <dbReference type="ARBA" id="ARBA00023242"/>
    </source>
</evidence>
<dbReference type="InterPro" id="IPR044808">
    <property type="entry name" value="ERF_plant"/>
</dbReference>
<evidence type="ECO:0000256" key="2">
    <source>
        <dbReference type="ARBA" id="ARBA00022821"/>
    </source>
</evidence>
<reference evidence="9 10" key="1">
    <citation type="submission" date="2024-06" db="EMBL/GenBank/DDBJ databases">
        <title>A chromosome level genome sequence of Diviner's sage (Salvia divinorum).</title>
        <authorList>
            <person name="Ford S.A."/>
            <person name="Ro D.-K."/>
            <person name="Ness R.W."/>
            <person name="Phillips M.A."/>
        </authorList>
    </citation>
    <scope>NUCLEOTIDE SEQUENCE [LARGE SCALE GENOMIC DNA]</scope>
    <source>
        <strain evidence="9">SAF-2024a</strain>
        <tissue evidence="9">Leaf</tissue>
    </source>
</reference>
<dbReference type="GO" id="GO:0003677">
    <property type="term" value="F:DNA binding"/>
    <property type="evidence" value="ECO:0007669"/>
    <property type="project" value="UniProtKB-KW"/>
</dbReference>
<dbReference type="Proteomes" id="UP001567538">
    <property type="component" value="Unassembled WGS sequence"/>
</dbReference>
<dbReference type="InterPro" id="IPR001471">
    <property type="entry name" value="AP2/ERF_dom"/>
</dbReference>
<gene>
    <name evidence="9" type="ORF">AAHA92_16292</name>
</gene>
<evidence type="ECO:0000256" key="4">
    <source>
        <dbReference type="ARBA" id="ARBA00023125"/>
    </source>
</evidence>
<keyword evidence="5" id="KW-0804">Transcription</keyword>
<evidence type="ECO:0000256" key="1">
    <source>
        <dbReference type="ARBA" id="ARBA00004123"/>
    </source>
</evidence>
<feature type="region of interest" description="Disordered" evidence="7">
    <location>
        <begin position="160"/>
        <end position="203"/>
    </location>
</feature>
<keyword evidence="3" id="KW-0805">Transcription regulation</keyword>
<dbReference type="PANTHER" id="PTHR31190">
    <property type="entry name" value="DNA-BINDING DOMAIN"/>
    <property type="match status" value="1"/>
</dbReference>
<dbReference type="SUPFAM" id="SSF54171">
    <property type="entry name" value="DNA-binding domain"/>
    <property type="match status" value="1"/>
</dbReference>
<dbReference type="PROSITE" id="PS51032">
    <property type="entry name" value="AP2_ERF"/>
    <property type="match status" value="1"/>
</dbReference>
<dbReference type="GO" id="GO:0005634">
    <property type="term" value="C:nucleus"/>
    <property type="evidence" value="ECO:0007669"/>
    <property type="project" value="UniProtKB-SubCell"/>
</dbReference>
<comment type="subcellular location">
    <subcellularLocation>
        <location evidence="1">Nucleus</location>
    </subcellularLocation>
</comment>
<name>A0ABD1GXZ5_SALDI</name>
<evidence type="ECO:0000256" key="5">
    <source>
        <dbReference type="ARBA" id="ARBA00023163"/>
    </source>
</evidence>
<dbReference type="EMBL" id="JBEAFC010000007">
    <property type="protein sequence ID" value="KAL1547998.1"/>
    <property type="molecule type" value="Genomic_DNA"/>
</dbReference>
<proteinExistence type="predicted"/>